<gene>
    <name evidence="1" type="ORF">RRG08_056719</name>
</gene>
<comment type="caution">
    <text evidence="1">The sequence shown here is derived from an EMBL/GenBank/DDBJ whole genome shotgun (WGS) entry which is preliminary data.</text>
</comment>
<protein>
    <submittedName>
        <fullName evidence="1">Uncharacterized protein</fullName>
    </submittedName>
</protein>
<organism evidence="1 2">
    <name type="scientific">Elysia crispata</name>
    <name type="common">lettuce slug</name>
    <dbReference type="NCBI Taxonomy" id="231223"/>
    <lineage>
        <taxon>Eukaryota</taxon>
        <taxon>Metazoa</taxon>
        <taxon>Spiralia</taxon>
        <taxon>Lophotrochozoa</taxon>
        <taxon>Mollusca</taxon>
        <taxon>Gastropoda</taxon>
        <taxon>Heterobranchia</taxon>
        <taxon>Euthyneura</taxon>
        <taxon>Panpulmonata</taxon>
        <taxon>Sacoglossa</taxon>
        <taxon>Placobranchoidea</taxon>
        <taxon>Plakobranchidae</taxon>
        <taxon>Elysia</taxon>
    </lineage>
</organism>
<keyword evidence="2" id="KW-1185">Reference proteome</keyword>
<name>A0AAE1CZE9_9GAST</name>
<dbReference type="Proteomes" id="UP001283361">
    <property type="component" value="Unassembled WGS sequence"/>
</dbReference>
<proteinExistence type="predicted"/>
<dbReference type="EMBL" id="JAWDGP010006186">
    <property type="protein sequence ID" value="KAK3745911.1"/>
    <property type="molecule type" value="Genomic_DNA"/>
</dbReference>
<dbReference type="AlphaFoldDB" id="A0AAE1CZE9"/>
<reference evidence="1" key="1">
    <citation type="journal article" date="2023" name="G3 (Bethesda)">
        <title>A reference genome for the long-term kleptoplast-retaining sea slug Elysia crispata morphotype clarki.</title>
        <authorList>
            <person name="Eastman K.E."/>
            <person name="Pendleton A.L."/>
            <person name="Shaikh M.A."/>
            <person name="Suttiyut T."/>
            <person name="Ogas R."/>
            <person name="Tomko P."/>
            <person name="Gavelis G."/>
            <person name="Widhalm J.R."/>
            <person name="Wisecaver J.H."/>
        </authorList>
    </citation>
    <scope>NUCLEOTIDE SEQUENCE</scope>
    <source>
        <strain evidence="1">ECLA1</strain>
    </source>
</reference>
<accession>A0AAE1CZE9</accession>
<evidence type="ECO:0000313" key="1">
    <source>
        <dbReference type="EMBL" id="KAK3745911.1"/>
    </source>
</evidence>
<sequence length="123" mass="13934">MYATWYNCFPLSCGISAVHTDALPPLTSDDLDRESSSTDMVLLTLCWDGHKINPQCQRSKQGRTLLRELLYSLLFKTKPASTSYGEAVDDELEEDEPALNLKLLRTPSKGKRRDNNAGFYSDW</sequence>
<evidence type="ECO:0000313" key="2">
    <source>
        <dbReference type="Proteomes" id="UP001283361"/>
    </source>
</evidence>